<sequence length="115" mass="13286">MEEKRKDRRMSLSAKLLIKNMNDDSVKAEEVEIEVLDVSKTGVGFICNSPLSIGAVYEAHLKLWTDEVIHAFLKVVRIEQTKEERYICGTIFMGLPEVNAKRIEIYEMLNRINEN</sequence>
<dbReference type="OrthoDB" id="2048971at2"/>
<proteinExistence type="predicted"/>
<dbReference type="RefSeq" id="WP_004075308.1">
    <property type="nucleotide sequence ID" value="NZ_CASCYM010000046.1"/>
</dbReference>
<protein>
    <submittedName>
        <fullName evidence="3">PilZ domain-containing protein</fullName>
    </submittedName>
</protein>
<evidence type="ECO:0000259" key="1">
    <source>
        <dbReference type="Pfam" id="PF07238"/>
    </source>
</evidence>
<accession>N2AN93</accession>
<dbReference type="EMBL" id="RHJS01000002">
    <property type="protein sequence ID" value="RRK32761.1"/>
    <property type="molecule type" value="Genomic_DNA"/>
</dbReference>
<organism evidence="3 4">
    <name type="scientific">Schaedlerella arabinosiphila</name>
    <dbReference type="NCBI Taxonomy" id="2044587"/>
    <lineage>
        <taxon>Bacteria</taxon>
        <taxon>Bacillati</taxon>
        <taxon>Bacillota</taxon>
        <taxon>Clostridia</taxon>
        <taxon>Lachnospirales</taxon>
        <taxon>Lachnospiraceae</taxon>
        <taxon>Schaedlerella</taxon>
    </lineage>
</organism>
<dbReference type="eggNOG" id="ENOG5032WHB">
    <property type="taxonomic scope" value="Bacteria"/>
</dbReference>
<comment type="caution">
    <text evidence="3">The sequence shown here is derived from an EMBL/GenBank/DDBJ whole genome shotgun (WGS) entry which is preliminary data.</text>
</comment>
<dbReference type="AlphaFoldDB" id="N2AN93"/>
<feature type="domain" description="PilZ" evidence="1">
    <location>
        <begin position="3"/>
        <end position="103"/>
    </location>
</feature>
<gene>
    <name evidence="3" type="ORF">EBB54_16400</name>
    <name evidence="2" type="ORF">FMM80_04735</name>
</gene>
<dbReference type="Proteomes" id="UP000474104">
    <property type="component" value="Unassembled WGS sequence"/>
</dbReference>
<reference evidence="2 5" key="2">
    <citation type="submission" date="2019-07" db="EMBL/GenBank/DDBJ databases">
        <title>Draft genome sequences of 15 bacterial species constituting the stable defined intestinal microbiota of the GM15 gnotobiotic mouse model.</title>
        <authorList>
            <person name="Elie C."/>
            <person name="Mathieu A."/>
            <person name="Saliou A."/>
            <person name="Darnaud M."/>
            <person name="Leulier F."/>
            <person name="Tamellini A."/>
        </authorList>
    </citation>
    <scope>NUCLEOTIDE SEQUENCE [LARGE SCALE GENOMIC DNA]</scope>
    <source>
        <strain evidence="5">ASF 502</strain>
        <strain evidence="2">MD300</strain>
    </source>
</reference>
<dbReference type="HOGENOM" id="CLU_146551_1_0_9"/>
<dbReference type="Proteomes" id="UP000274920">
    <property type="component" value="Unassembled WGS sequence"/>
</dbReference>
<dbReference type="GO" id="GO:0035438">
    <property type="term" value="F:cyclic-di-GMP binding"/>
    <property type="evidence" value="ECO:0007669"/>
    <property type="project" value="InterPro"/>
</dbReference>
<dbReference type="InterPro" id="IPR009875">
    <property type="entry name" value="PilZ_domain"/>
</dbReference>
<name>N2AN93_9FIRM</name>
<dbReference type="EMBL" id="VIRB01000034">
    <property type="protein sequence ID" value="NDO68051.1"/>
    <property type="molecule type" value="Genomic_DNA"/>
</dbReference>
<reference evidence="3" key="1">
    <citation type="submission" date="2018-10" db="EMBL/GenBank/DDBJ databases">
        <title>Schaedlerella arabinophila gen. nov. sp. nov., isolated from the mouse intestinal tract and comparative analysis with the genome of the closely related altered Schaedler flora strain ASF502.</title>
        <authorList>
            <person name="Miyake S."/>
            <person name="Soh M."/>
            <person name="Seedorf H."/>
        </authorList>
    </citation>
    <scope>NUCLEOTIDE SEQUENCE [LARGE SCALE GENOMIC DNA]</scope>
    <source>
        <strain evidence="3">DSM 106076</strain>
    </source>
</reference>
<dbReference type="Pfam" id="PF07238">
    <property type="entry name" value="PilZ"/>
    <property type="match status" value="1"/>
</dbReference>
<dbReference type="SUPFAM" id="SSF141371">
    <property type="entry name" value="PilZ domain-like"/>
    <property type="match status" value="1"/>
</dbReference>
<evidence type="ECO:0000313" key="2">
    <source>
        <dbReference type="EMBL" id="NDO68051.1"/>
    </source>
</evidence>
<evidence type="ECO:0000313" key="4">
    <source>
        <dbReference type="Proteomes" id="UP000274920"/>
    </source>
</evidence>
<evidence type="ECO:0000313" key="5">
    <source>
        <dbReference type="Proteomes" id="UP000474104"/>
    </source>
</evidence>
<evidence type="ECO:0000313" key="3">
    <source>
        <dbReference type="EMBL" id="RRK32761.1"/>
    </source>
</evidence>
<accession>A0A3R8JP34</accession>
<keyword evidence="4" id="KW-1185">Reference proteome</keyword>
<dbReference type="Gene3D" id="2.40.10.220">
    <property type="entry name" value="predicted glycosyltransferase like domains"/>
    <property type="match status" value="1"/>
</dbReference>
<dbReference type="STRING" id="2044587.C824_01332"/>